<feature type="transmembrane region" description="Helical" evidence="2">
    <location>
        <begin position="251"/>
        <end position="284"/>
    </location>
</feature>
<feature type="compositionally biased region" description="Polar residues" evidence="1">
    <location>
        <begin position="21"/>
        <end position="34"/>
    </location>
</feature>
<dbReference type="PANTHER" id="PTHR34502:SF6">
    <property type="entry name" value="DUF6594 DOMAIN-CONTAINING PROTEIN"/>
    <property type="match status" value="1"/>
</dbReference>
<keyword evidence="2" id="KW-1133">Transmembrane helix</keyword>
<sequence>MRESRTRRTRNTAPRDAAGQGQPTPYTTQGAPTTSRAQYGYAKHLPRAEKLPLSGYQLLASKLSPSHVGPSTIQPVYRRFETMNHRILLHLQDELAEMEEQLHRLDTADTQTRRLQSCILPASRRSDYLAGGELQWHKTDILGKIGFKLEQYNHVLSSFEKTQNMSTPSKAEVEEYRTFLETQKPITELETRFLDFNDDLVAIGRPRSSPLGIPQKDGHAPSLKEKEVEKTSQSLAPTITRPATEPSIPSLAAGLAIAVLLPILAFPTIPSFFGRAVVICLVAIGF</sequence>
<organism evidence="4 5">
    <name type="scientific">Parascedosporium putredinis</name>
    <dbReference type="NCBI Taxonomy" id="1442378"/>
    <lineage>
        <taxon>Eukaryota</taxon>
        <taxon>Fungi</taxon>
        <taxon>Dikarya</taxon>
        <taxon>Ascomycota</taxon>
        <taxon>Pezizomycotina</taxon>
        <taxon>Sordariomycetes</taxon>
        <taxon>Hypocreomycetidae</taxon>
        <taxon>Microascales</taxon>
        <taxon>Microascaceae</taxon>
        <taxon>Parascedosporium</taxon>
    </lineage>
</organism>
<keyword evidence="2" id="KW-0812">Transmembrane</keyword>
<dbReference type="InterPro" id="IPR046529">
    <property type="entry name" value="DUF6594"/>
</dbReference>
<dbReference type="Pfam" id="PF20237">
    <property type="entry name" value="DUF6594"/>
    <property type="match status" value="1"/>
</dbReference>
<evidence type="ECO:0000256" key="1">
    <source>
        <dbReference type="SAM" id="MobiDB-lite"/>
    </source>
</evidence>
<name>A0A9P1M9T7_9PEZI</name>
<feature type="compositionally biased region" description="Basic and acidic residues" evidence="1">
    <location>
        <begin position="216"/>
        <end position="230"/>
    </location>
</feature>
<reference evidence="4" key="1">
    <citation type="submission" date="2022-11" db="EMBL/GenBank/DDBJ databases">
        <authorList>
            <person name="Scott C."/>
            <person name="Bruce N."/>
        </authorList>
    </citation>
    <scope>NUCLEOTIDE SEQUENCE</scope>
</reference>
<evidence type="ECO:0000256" key="2">
    <source>
        <dbReference type="SAM" id="Phobius"/>
    </source>
</evidence>
<dbReference type="OrthoDB" id="5416037at2759"/>
<evidence type="ECO:0000313" key="5">
    <source>
        <dbReference type="Proteomes" id="UP000838763"/>
    </source>
</evidence>
<dbReference type="Proteomes" id="UP000838763">
    <property type="component" value="Unassembled WGS sequence"/>
</dbReference>
<comment type="caution">
    <text evidence="4">The sequence shown here is derived from an EMBL/GenBank/DDBJ whole genome shotgun (WGS) entry which is preliminary data.</text>
</comment>
<dbReference type="PANTHER" id="PTHR34502">
    <property type="entry name" value="DUF6594 DOMAIN-CONTAINING PROTEIN-RELATED"/>
    <property type="match status" value="1"/>
</dbReference>
<gene>
    <name evidence="4" type="ORF">PPNO1_LOCUS5253</name>
</gene>
<protein>
    <recommendedName>
        <fullName evidence="3">DUF6594 domain-containing protein</fullName>
    </recommendedName>
</protein>
<keyword evidence="5" id="KW-1185">Reference proteome</keyword>
<keyword evidence="2" id="KW-0472">Membrane</keyword>
<dbReference type="EMBL" id="CALLCH030000012">
    <property type="protein sequence ID" value="CAI4215542.1"/>
    <property type="molecule type" value="Genomic_DNA"/>
</dbReference>
<evidence type="ECO:0000313" key="4">
    <source>
        <dbReference type="EMBL" id="CAI4215542.1"/>
    </source>
</evidence>
<feature type="domain" description="DUF6594" evidence="3">
    <location>
        <begin position="56"/>
        <end position="286"/>
    </location>
</feature>
<feature type="region of interest" description="Disordered" evidence="1">
    <location>
        <begin position="207"/>
        <end position="241"/>
    </location>
</feature>
<proteinExistence type="predicted"/>
<dbReference type="AlphaFoldDB" id="A0A9P1M9T7"/>
<feature type="region of interest" description="Disordered" evidence="1">
    <location>
        <begin position="1"/>
        <end position="34"/>
    </location>
</feature>
<evidence type="ECO:0000259" key="3">
    <source>
        <dbReference type="Pfam" id="PF20237"/>
    </source>
</evidence>
<accession>A0A9P1M9T7</accession>